<organism evidence="3">
    <name type="scientific">Mesocestoides corti</name>
    <name type="common">Flatworm</name>
    <dbReference type="NCBI Taxonomy" id="53468"/>
    <lineage>
        <taxon>Eukaryota</taxon>
        <taxon>Metazoa</taxon>
        <taxon>Spiralia</taxon>
        <taxon>Lophotrochozoa</taxon>
        <taxon>Platyhelminthes</taxon>
        <taxon>Cestoda</taxon>
        <taxon>Eucestoda</taxon>
        <taxon>Cyclophyllidea</taxon>
        <taxon>Mesocestoididae</taxon>
        <taxon>Mesocestoides</taxon>
    </lineage>
</organism>
<evidence type="ECO:0000313" key="2">
    <source>
        <dbReference type="Proteomes" id="UP000267029"/>
    </source>
</evidence>
<name>A0A0R3UGC2_MESCO</name>
<dbReference type="Proteomes" id="UP000267029">
    <property type="component" value="Unassembled WGS sequence"/>
</dbReference>
<reference evidence="3" key="1">
    <citation type="submission" date="2017-02" db="UniProtKB">
        <authorList>
            <consortium name="WormBaseParasite"/>
        </authorList>
    </citation>
    <scope>IDENTIFICATION</scope>
</reference>
<dbReference type="AlphaFoldDB" id="A0A0R3UGC2"/>
<gene>
    <name evidence="1" type="ORF">MCOS_LOCUS6265</name>
</gene>
<keyword evidence="2" id="KW-1185">Reference proteome</keyword>
<proteinExistence type="predicted"/>
<reference evidence="1 2" key="2">
    <citation type="submission" date="2018-10" db="EMBL/GenBank/DDBJ databases">
        <authorList>
            <consortium name="Pathogen Informatics"/>
        </authorList>
    </citation>
    <scope>NUCLEOTIDE SEQUENCE [LARGE SCALE GENOMIC DNA]</scope>
</reference>
<evidence type="ECO:0000313" key="1">
    <source>
        <dbReference type="EMBL" id="VDD80262.1"/>
    </source>
</evidence>
<evidence type="ECO:0000313" key="3">
    <source>
        <dbReference type="WBParaSite" id="MCOS_0000626401-mRNA-1"/>
    </source>
</evidence>
<dbReference type="WBParaSite" id="MCOS_0000626401-mRNA-1">
    <property type="protein sequence ID" value="MCOS_0000626401-mRNA-1"/>
    <property type="gene ID" value="MCOS_0000626401"/>
</dbReference>
<sequence length="136" mass="14526">MSRTVLSPDSLENFCGLQGGSGSKLQGVTRFAGTRANQRSAPWPRALVSANENTATNSCALRSPRHAGSLETINKLDVRLLTRQKSLASPGLALFTLTHETPRATLCKFEIWQGASAPSLPSVNTPCELWGSFAKG</sequence>
<protein>
    <submittedName>
        <fullName evidence="3">Integron gene cassette protein</fullName>
    </submittedName>
</protein>
<accession>A0A0R3UGC2</accession>
<dbReference type="EMBL" id="UXSR01005247">
    <property type="protein sequence ID" value="VDD80262.1"/>
    <property type="molecule type" value="Genomic_DNA"/>
</dbReference>